<proteinExistence type="predicted"/>
<accession>A0ABP9SR60</accession>
<feature type="region of interest" description="Disordered" evidence="1">
    <location>
        <begin position="84"/>
        <end position="109"/>
    </location>
</feature>
<name>A0ABP9SR60_9ACTN</name>
<gene>
    <name evidence="2" type="ORF">GCM10023322_79190</name>
</gene>
<feature type="region of interest" description="Disordered" evidence="1">
    <location>
        <begin position="28"/>
        <end position="51"/>
    </location>
</feature>
<reference evidence="3" key="1">
    <citation type="journal article" date="2019" name="Int. J. Syst. Evol. Microbiol.">
        <title>The Global Catalogue of Microorganisms (GCM) 10K type strain sequencing project: providing services to taxonomists for standard genome sequencing and annotation.</title>
        <authorList>
            <consortium name="The Broad Institute Genomics Platform"/>
            <consortium name="The Broad Institute Genome Sequencing Center for Infectious Disease"/>
            <person name="Wu L."/>
            <person name="Ma J."/>
        </authorList>
    </citation>
    <scope>NUCLEOTIDE SEQUENCE [LARGE SCALE GENOMIC DNA]</scope>
    <source>
        <strain evidence="3">JCM 18304</strain>
    </source>
</reference>
<evidence type="ECO:0000313" key="2">
    <source>
        <dbReference type="EMBL" id="GAA5200720.1"/>
    </source>
</evidence>
<evidence type="ECO:0000313" key="3">
    <source>
        <dbReference type="Proteomes" id="UP001501570"/>
    </source>
</evidence>
<sequence length="109" mass="11830">MTLTAQVTPHSFRVSLPCNTHRDCQTTRPAVSGESRCPHAHNLPLTGPRIPLTTQVTGTITAHHEASGADSGRGYRLRQHLSSYIAPPGSVPPLGTHRRTHRCPSLTRP</sequence>
<evidence type="ECO:0000256" key="1">
    <source>
        <dbReference type="SAM" id="MobiDB-lite"/>
    </source>
</evidence>
<protein>
    <submittedName>
        <fullName evidence="2">Uncharacterized protein</fullName>
    </submittedName>
</protein>
<keyword evidence="3" id="KW-1185">Reference proteome</keyword>
<dbReference type="EMBL" id="BAABJQ010000045">
    <property type="protein sequence ID" value="GAA5200720.1"/>
    <property type="molecule type" value="Genomic_DNA"/>
</dbReference>
<organism evidence="2 3">
    <name type="scientific">Rugosimonospora acidiphila</name>
    <dbReference type="NCBI Taxonomy" id="556531"/>
    <lineage>
        <taxon>Bacteria</taxon>
        <taxon>Bacillati</taxon>
        <taxon>Actinomycetota</taxon>
        <taxon>Actinomycetes</taxon>
        <taxon>Micromonosporales</taxon>
        <taxon>Micromonosporaceae</taxon>
        <taxon>Rugosimonospora</taxon>
    </lineage>
</organism>
<dbReference type="Proteomes" id="UP001501570">
    <property type="component" value="Unassembled WGS sequence"/>
</dbReference>
<comment type="caution">
    <text evidence="2">The sequence shown here is derived from an EMBL/GenBank/DDBJ whole genome shotgun (WGS) entry which is preliminary data.</text>
</comment>